<comment type="cofactor">
    <cofactor evidence="1">
        <name>pantetheine 4'-phosphate</name>
        <dbReference type="ChEBI" id="CHEBI:47942"/>
    </cofactor>
</comment>
<dbReference type="Gene3D" id="1.10.1200.10">
    <property type="entry name" value="ACP-like"/>
    <property type="match status" value="1"/>
</dbReference>
<dbReference type="Gene3D" id="3.40.50.980">
    <property type="match status" value="2"/>
</dbReference>
<dbReference type="PANTHER" id="PTHR45527:SF1">
    <property type="entry name" value="FATTY ACID SYNTHASE"/>
    <property type="match status" value="1"/>
</dbReference>
<dbReference type="SMART" id="SM00823">
    <property type="entry name" value="PKS_PP"/>
    <property type="match status" value="1"/>
</dbReference>
<evidence type="ECO:0000313" key="6">
    <source>
        <dbReference type="Proteomes" id="UP000306628"/>
    </source>
</evidence>
<dbReference type="Gene3D" id="3.30.559.10">
    <property type="entry name" value="Chloramphenicol acetyltransferase-like domain"/>
    <property type="match status" value="1"/>
</dbReference>
<keyword evidence="6" id="KW-1185">Reference proteome</keyword>
<sequence>MSGLSSVARRFVADRLPDHMVPSAWVVLDALPLTSNGKLDRLALPAPDHAAVAGAGRGPSDAREEALCAAFAEVLGLEGVGVDDDFFELGGHSLLAVRLVSRIRALLGVEIEIRALFDTPTVAGLAAGLGGMGAARLPLTAVERRPERVPLSYAQQRLWFIRQLEGPSATYNVPIVLRLDGDVDIDALGAALRDVIERHEVLRTIFPVADGQPYQRILAPDELIWRMERVSSADLAVAEATAYAFDLASEVPIRAWLIDERVLVVVIHHIASDGWSRAPLAKDVSVAYTARREGRAPVWEALPVQYADYALWQRDLLGDDQDPGSLVSAQMAYWRRTLTGVPEELELPVDRPRPAVASHQGHSVPIEIPAHVHARLAEVAKAERATTFMVVQAALAVLLSRLGAGTDISIGTANAGRTDEALDDLVGFFINTLVLRTDLSGDPTFQELLARVRQSSLQALAHQDVPFERLVEELAPSRSRARHPLFQVQLDLQNMAEAVLDLPGARTAGVPAGASVAKFDLEVRLGEVFDPHGAPAGVRGSVIGAADLFDPASVGRIATRLVRVLELLVTDPRARIEAVDVLDEAERRLVLEEWNATAVEVGGVSVVELFEAQVARTPDAVAVRSGAAETSYAEVEDRANRLARVLVSEGVGAESVVGVCLERGADLVVALLAVWKAGAGYLPIDPGQPVERVAFMLADSGAVVTVTSGAVAGELPVGGGSRLLVLDDAFTVMRLSLASAERPVRRLSGDQSAYVIYTSGSTGRPKGVVVTQAGLANYVG</sequence>
<dbReference type="Proteomes" id="UP000306628">
    <property type="component" value="Unassembled WGS sequence"/>
</dbReference>
<proteinExistence type="predicted"/>
<reference evidence="5 6" key="1">
    <citation type="submission" date="2019-05" db="EMBL/GenBank/DDBJ databases">
        <title>Draft genome sequence of Nonomuraea zeae DSM 100528.</title>
        <authorList>
            <person name="Saricaoglu S."/>
            <person name="Isik K."/>
        </authorList>
    </citation>
    <scope>NUCLEOTIDE SEQUENCE [LARGE SCALE GENOMIC DNA]</scope>
    <source>
        <strain evidence="5 6">DSM 100528</strain>
    </source>
</reference>
<dbReference type="InterPro" id="IPR020845">
    <property type="entry name" value="AMP-binding_CS"/>
</dbReference>
<dbReference type="PROSITE" id="PS50075">
    <property type="entry name" value="CARRIER"/>
    <property type="match status" value="1"/>
</dbReference>
<dbReference type="Gene3D" id="3.30.300.30">
    <property type="match status" value="1"/>
</dbReference>
<dbReference type="FunFam" id="1.10.1200.10:FF:000016">
    <property type="entry name" value="Non-ribosomal peptide synthase"/>
    <property type="match status" value="1"/>
</dbReference>
<dbReference type="FunFam" id="3.40.50.980:FF:000001">
    <property type="entry name" value="Non-ribosomal peptide synthetase"/>
    <property type="match status" value="1"/>
</dbReference>
<dbReference type="InterPro" id="IPR045851">
    <property type="entry name" value="AMP-bd_C_sf"/>
</dbReference>
<dbReference type="GO" id="GO:0043041">
    <property type="term" value="P:amino acid activation for nonribosomal peptide biosynthetic process"/>
    <property type="evidence" value="ECO:0007669"/>
    <property type="project" value="TreeGrafter"/>
</dbReference>
<dbReference type="GO" id="GO:0009239">
    <property type="term" value="P:enterobactin biosynthetic process"/>
    <property type="evidence" value="ECO:0007669"/>
    <property type="project" value="TreeGrafter"/>
</dbReference>
<dbReference type="GO" id="GO:0009366">
    <property type="term" value="C:enterobactin synthetase complex"/>
    <property type="evidence" value="ECO:0007669"/>
    <property type="project" value="TreeGrafter"/>
</dbReference>
<evidence type="ECO:0000313" key="5">
    <source>
        <dbReference type="EMBL" id="TMR09136.1"/>
    </source>
</evidence>
<dbReference type="Pfam" id="PF00668">
    <property type="entry name" value="Condensation"/>
    <property type="match status" value="1"/>
</dbReference>
<feature type="non-terminal residue" evidence="5">
    <location>
        <position position="780"/>
    </location>
</feature>
<dbReference type="InterPro" id="IPR020806">
    <property type="entry name" value="PKS_PP-bd"/>
</dbReference>
<dbReference type="InterPro" id="IPR000873">
    <property type="entry name" value="AMP-dep_synth/lig_dom"/>
</dbReference>
<dbReference type="SUPFAM" id="SSF56801">
    <property type="entry name" value="Acetyl-CoA synthetase-like"/>
    <property type="match status" value="2"/>
</dbReference>
<name>A0A5S4EZK5_9ACTN</name>
<gene>
    <name evidence="5" type="ORF">ETD85_61685</name>
</gene>
<organism evidence="5 6">
    <name type="scientific">Nonomuraea zeae</name>
    <dbReference type="NCBI Taxonomy" id="1642303"/>
    <lineage>
        <taxon>Bacteria</taxon>
        <taxon>Bacillati</taxon>
        <taxon>Actinomycetota</taxon>
        <taxon>Actinomycetes</taxon>
        <taxon>Streptosporangiales</taxon>
        <taxon>Streptosporangiaceae</taxon>
        <taxon>Nonomuraea</taxon>
    </lineage>
</organism>
<dbReference type="GO" id="GO:0008610">
    <property type="term" value="P:lipid biosynthetic process"/>
    <property type="evidence" value="ECO:0007669"/>
    <property type="project" value="UniProtKB-ARBA"/>
</dbReference>
<dbReference type="InterPro" id="IPR036736">
    <property type="entry name" value="ACP-like_sf"/>
</dbReference>
<dbReference type="GO" id="GO:0031177">
    <property type="term" value="F:phosphopantetheine binding"/>
    <property type="evidence" value="ECO:0007669"/>
    <property type="project" value="InterPro"/>
</dbReference>
<dbReference type="GO" id="GO:0005829">
    <property type="term" value="C:cytosol"/>
    <property type="evidence" value="ECO:0007669"/>
    <property type="project" value="TreeGrafter"/>
</dbReference>
<dbReference type="PROSITE" id="PS00012">
    <property type="entry name" value="PHOSPHOPANTETHEINE"/>
    <property type="match status" value="1"/>
</dbReference>
<evidence type="ECO:0000259" key="4">
    <source>
        <dbReference type="PROSITE" id="PS50075"/>
    </source>
</evidence>
<dbReference type="SUPFAM" id="SSF47336">
    <property type="entry name" value="ACP-like"/>
    <property type="match status" value="1"/>
</dbReference>
<dbReference type="AlphaFoldDB" id="A0A5S4EZK5"/>
<keyword evidence="3" id="KW-0597">Phosphoprotein</keyword>
<dbReference type="RefSeq" id="WP_170247501.1">
    <property type="nucleotide sequence ID" value="NZ_VCKX01000606.1"/>
</dbReference>
<dbReference type="Gene3D" id="3.30.559.30">
    <property type="entry name" value="Nonribosomal peptide synthetase, condensation domain"/>
    <property type="match status" value="1"/>
</dbReference>
<dbReference type="InterPro" id="IPR006162">
    <property type="entry name" value="Ppantetheine_attach_site"/>
</dbReference>
<dbReference type="GO" id="GO:0072330">
    <property type="term" value="P:monocarboxylic acid biosynthetic process"/>
    <property type="evidence" value="ECO:0007669"/>
    <property type="project" value="UniProtKB-ARBA"/>
</dbReference>
<evidence type="ECO:0000256" key="2">
    <source>
        <dbReference type="ARBA" id="ARBA00022450"/>
    </source>
</evidence>
<protein>
    <submittedName>
        <fullName evidence="5">Non-ribosomal peptide synthetase</fullName>
    </submittedName>
</protein>
<dbReference type="EMBL" id="VCKX01000606">
    <property type="protein sequence ID" value="TMR09136.1"/>
    <property type="molecule type" value="Genomic_DNA"/>
</dbReference>
<dbReference type="Pfam" id="PF00550">
    <property type="entry name" value="PP-binding"/>
    <property type="match status" value="1"/>
</dbReference>
<dbReference type="PROSITE" id="PS00455">
    <property type="entry name" value="AMP_BINDING"/>
    <property type="match status" value="1"/>
</dbReference>
<accession>A0A5S4EZK5</accession>
<dbReference type="SUPFAM" id="SSF52777">
    <property type="entry name" value="CoA-dependent acyltransferases"/>
    <property type="match status" value="2"/>
</dbReference>
<keyword evidence="2" id="KW-0596">Phosphopantetheine</keyword>
<dbReference type="GO" id="GO:0047527">
    <property type="term" value="F:2,3-dihydroxybenzoate-serine ligase activity"/>
    <property type="evidence" value="ECO:0007669"/>
    <property type="project" value="TreeGrafter"/>
</dbReference>
<evidence type="ECO:0000256" key="1">
    <source>
        <dbReference type="ARBA" id="ARBA00001957"/>
    </source>
</evidence>
<feature type="domain" description="Carrier" evidence="4">
    <location>
        <begin position="58"/>
        <end position="133"/>
    </location>
</feature>
<dbReference type="InterPro" id="IPR009081">
    <property type="entry name" value="PP-bd_ACP"/>
</dbReference>
<dbReference type="InterPro" id="IPR001242">
    <property type="entry name" value="Condensation_dom"/>
</dbReference>
<dbReference type="Pfam" id="PF00501">
    <property type="entry name" value="AMP-binding"/>
    <property type="match status" value="1"/>
</dbReference>
<dbReference type="InterPro" id="IPR023213">
    <property type="entry name" value="CAT-like_dom_sf"/>
</dbReference>
<dbReference type="CDD" id="cd19540">
    <property type="entry name" value="LCL_NRPS-like"/>
    <property type="match status" value="1"/>
</dbReference>
<comment type="caution">
    <text evidence="5">The sequence shown here is derived from an EMBL/GenBank/DDBJ whole genome shotgun (WGS) entry which is preliminary data.</text>
</comment>
<evidence type="ECO:0000256" key="3">
    <source>
        <dbReference type="ARBA" id="ARBA00022553"/>
    </source>
</evidence>
<dbReference type="PANTHER" id="PTHR45527">
    <property type="entry name" value="NONRIBOSOMAL PEPTIDE SYNTHETASE"/>
    <property type="match status" value="1"/>
</dbReference>